<organism evidence="2 3">
    <name type="scientific">Pisum sativum</name>
    <name type="common">Garden pea</name>
    <name type="synonym">Lathyrus oleraceus</name>
    <dbReference type="NCBI Taxonomy" id="3888"/>
    <lineage>
        <taxon>Eukaryota</taxon>
        <taxon>Viridiplantae</taxon>
        <taxon>Streptophyta</taxon>
        <taxon>Embryophyta</taxon>
        <taxon>Tracheophyta</taxon>
        <taxon>Spermatophyta</taxon>
        <taxon>Magnoliopsida</taxon>
        <taxon>eudicotyledons</taxon>
        <taxon>Gunneridae</taxon>
        <taxon>Pentapetalae</taxon>
        <taxon>rosids</taxon>
        <taxon>fabids</taxon>
        <taxon>Fabales</taxon>
        <taxon>Fabaceae</taxon>
        <taxon>Papilionoideae</taxon>
        <taxon>50 kb inversion clade</taxon>
        <taxon>NPAAA clade</taxon>
        <taxon>Hologalegina</taxon>
        <taxon>IRL clade</taxon>
        <taxon>Fabeae</taxon>
        <taxon>Lathyrus</taxon>
    </lineage>
</organism>
<protein>
    <recommendedName>
        <fullName evidence="1">Reverse transcriptase zinc-binding domain-containing protein</fullName>
    </recommendedName>
</protein>
<evidence type="ECO:0000313" key="3">
    <source>
        <dbReference type="Proteomes" id="UP001058974"/>
    </source>
</evidence>
<dbReference type="InterPro" id="IPR026960">
    <property type="entry name" value="RVT-Znf"/>
</dbReference>
<dbReference type="AlphaFoldDB" id="A0A9D4VL14"/>
<evidence type="ECO:0000259" key="1">
    <source>
        <dbReference type="Pfam" id="PF13966"/>
    </source>
</evidence>
<name>A0A9D4VL14_PEA</name>
<sequence>MKLVLWSSKIPSKVHSFWWRNLLNKLSTMMEFAKRGIIEGAHNVVCPLCFLEEEDVEHLFGSCTFSNFIWSKLYEWVGWARLSVRVLCWIDLIVLIPQMHLGFLV</sequence>
<proteinExistence type="predicted"/>
<dbReference type="EMBL" id="JAMSHJ010000007">
    <property type="protein sequence ID" value="KAI5384859.1"/>
    <property type="molecule type" value="Genomic_DNA"/>
</dbReference>
<evidence type="ECO:0000313" key="2">
    <source>
        <dbReference type="EMBL" id="KAI5384859.1"/>
    </source>
</evidence>
<accession>A0A9D4VL14</accession>
<feature type="domain" description="Reverse transcriptase zinc-binding" evidence="1">
    <location>
        <begin position="4"/>
        <end position="70"/>
    </location>
</feature>
<dbReference type="Proteomes" id="UP001058974">
    <property type="component" value="Chromosome 7"/>
</dbReference>
<comment type="caution">
    <text evidence="2">The sequence shown here is derived from an EMBL/GenBank/DDBJ whole genome shotgun (WGS) entry which is preliminary data.</text>
</comment>
<dbReference type="Gramene" id="Psat07G0172900-T1">
    <property type="protein sequence ID" value="KAI5384859.1"/>
    <property type="gene ID" value="KIW84_071729"/>
</dbReference>
<keyword evidence="3" id="KW-1185">Reference proteome</keyword>
<gene>
    <name evidence="2" type="ORF">KIW84_071729</name>
</gene>
<reference evidence="2 3" key="1">
    <citation type="journal article" date="2022" name="Nat. Genet.">
        <title>Improved pea reference genome and pan-genome highlight genomic features and evolutionary characteristics.</title>
        <authorList>
            <person name="Yang T."/>
            <person name="Liu R."/>
            <person name="Luo Y."/>
            <person name="Hu S."/>
            <person name="Wang D."/>
            <person name="Wang C."/>
            <person name="Pandey M.K."/>
            <person name="Ge S."/>
            <person name="Xu Q."/>
            <person name="Li N."/>
            <person name="Li G."/>
            <person name="Huang Y."/>
            <person name="Saxena R.K."/>
            <person name="Ji Y."/>
            <person name="Li M."/>
            <person name="Yan X."/>
            <person name="He Y."/>
            <person name="Liu Y."/>
            <person name="Wang X."/>
            <person name="Xiang C."/>
            <person name="Varshney R.K."/>
            <person name="Ding H."/>
            <person name="Gao S."/>
            <person name="Zong X."/>
        </authorList>
    </citation>
    <scope>NUCLEOTIDE SEQUENCE [LARGE SCALE GENOMIC DNA]</scope>
    <source>
        <strain evidence="2 3">cv. Zhongwan 6</strain>
    </source>
</reference>
<dbReference type="Pfam" id="PF13966">
    <property type="entry name" value="zf-RVT"/>
    <property type="match status" value="1"/>
</dbReference>